<dbReference type="VEuPathDB" id="MicrosporidiaDB:AEWQ_040280"/>
<gene>
    <name evidence="1" type="ORF">ECU04_0370</name>
</gene>
<dbReference type="VEuPathDB" id="MicrosporidiaDB:ECU04_0370"/>
<protein>
    <submittedName>
        <fullName evidence="1">Uncharacterized protein</fullName>
    </submittedName>
</protein>
<name>M1K863_ENCCN</name>
<dbReference type="VEuPathDB" id="MicrosporidiaDB:AEWR_040280"/>
<organism evidence="1">
    <name type="scientific">Encephalitozoon cuniculi</name>
    <name type="common">Microsporidian parasite</name>
    <dbReference type="NCBI Taxonomy" id="6035"/>
    <lineage>
        <taxon>Eukaryota</taxon>
        <taxon>Fungi</taxon>
        <taxon>Fungi incertae sedis</taxon>
        <taxon>Microsporidia</taxon>
        <taxon>Unikaryonidae</taxon>
        <taxon>Encephalitozoon</taxon>
    </lineage>
</organism>
<dbReference type="EMBL" id="KC513606">
    <property type="protein sequence ID" value="AGE95235.1"/>
    <property type="molecule type" value="Genomic_DNA"/>
</dbReference>
<accession>M1K863</accession>
<dbReference type="VEuPathDB" id="MicrosporidiaDB:AEWD_040290"/>
<reference evidence="1" key="1">
    <citation type="journal article" date="2013" name="Eukaryot. Cell">
        <title>Extremely Reduced Levels of Heterozygosity in the Vertebrate Pathogen Encephalitozoon cuniculi.</title>
        <authorList>
            <person name="Selman M."/>
            <person name="Sak B."/>
            <person name="Kvac M."/>
            <person name="Farinelli L."/>
            <person name="Weiss L.M."/>
            <person name="Corradi N."/>
        </authorList>
    </citation>
    <scope>NUCLEOTIDE SEQUENCE</scope>
</reference>
<dbReference type="AlphaFoldDB" id="M1K863"/>
<sequence length="401" mass="46226">MIDKVDKKSIRKLYLMRGAGEPRLRPPLTKLVGIGNPYLTFVLHAMFHDMLPGIPCPMPFNILMRSTKMASYIVKRLIGKNIAVEVPNRPEKYDGRKCSENDYANVMEFLLNLERTSKKLSLVDQSFVWDVISNISEPRKAELIRFLEISPLSILMMKTMSADNLTGTHSAVVNLLKAKELGYKEGFAYIHESNADFRTLKRTFLKSNFAQIQKYFHVLTDFYPEMMFGARKPWVSRMQIFRNPLSIPIRPRLLCAYIPASVYFIRRKCKALRPVKNLDVLVKTIYVERILSSHPKKRLLKSVVHQLILDTPVLVKVIVMRGFPCGLVKRMVECVPSFHLAYEISLKMLCKNPADGFHEALVEELLRKYPTEGNIEKFQACSHLFSSHLLDRLRYLIDASS</sequence>
<dbReference type="VEuPathDB" id="MicrosporidiaDB:M970_040280"/>
<proteinExistence type="predicted"/>
<evidence type="ECO:0000313" key="1">
    <source>
        <dbReference type="EMBL" id="AGE95235.1"/>
    </source>
</evidence>